<dbReference type="PANTHER" id="PTHR40448">
    <property type="entry name" value="TWO-COMPONENT SENSOR HISTIDINE KINASE"/>
    <property type="match status" value="1"/>
</dbReference>
<name>A0A1I4ZZP7_9CLOT</name>
<dbReference type="CDD" id="cd16935">
    <property type="entry name" value="HATPase_AgrC-ComD-like"/>
    <property type="match status" value="1"/>
</dbReference>
<dbReference type="SUPFAM" id="SSF55874">
    <property type="entry name" value="ATPase domain of HSP90 chaperone/DNA topoisomerase II/histidine kinase"/>
    <property type="match status" value="1"/>
</dbReference>
<evidence type="ECO:0000259" key="2">
    <source>
        <dbReference type="Pfam" id="PF14501"/>
    </source>
</evidence>
<feature type="transmembrane region" description="Helical" evidence="1">
    <location>
        <begin position="71"/>
        <end position="88"/>
    </location>
</feature>
<keyword evidence="1" id="KW-0472">Membrane</keyword>
<feature type="domain" description="Sensor histidine kinase NatK-like C-terminal" evidence="2">
    <location>
        <begin position="332"/>
        <end position="429"/>
    </location>
</feature>
<dbReference type="AlphaFoldDB" id="A0A1I4ZZP7"/>
<reference evidence="3 4" key="1">
    <citation type="submission" date="2016-10" db="EMBL/GenBank/DDBJ databases">
        <authorList>
            <person name="de Groot N.N."/>
        </authorList>
    </citation>
    <scope>NUCLEOTIDE SEQUENCE [LARGE SCALE GENOMIC DNA]</scope>
    <source>
        <strain evidence="3 4">ML2</strain>
    </source>
</reference>
<dbReference type="InterPro" id="IPR036890">
    <property type="entry name" value="HATPase_C_sf"/>
</dbReference>
<gene>
    <name evidence="3" type="ORF">SAMN04488695_102250</name>
</gene>
<feature type="transmembrane region" description="Helical" evidence="1">
    <location>
        <begin position="183"/>
        <end position="211"/>
    </location>
</feature>
<dbReference type="STRING" id="398199.SAMN05421804_10525"/>
<feature type="transmembrane region" description="Helical" evidence="1">
    <location>
        <begin position="12"/>
        <end position="35"/>
    </location>
</feature>
<evidence type="ECO:0000256" key="1">
    <source>
        <dbReference type="SAM" id="Phobius"/>
    </source>
</evidence>
<evidence type="ECO:0000313" key="4">
    <source>
        <dbReference type="Proteomes" id="UP000181899"/>
    </source>
</evidence>
<keyword evidence="1" id="KW-1133">Transmembrane helix</keyword>
<proteinExistence type="predicted"/>
<dbReference type="PANTHER" id="PTHR40448:SF1">
    <property type="entry name" value="TWO-COMPONENT SENSOR HISTIDINE KINASE"/>
    <property type="match status" value="1"/>
</dbReference>
<feature type="transmembrane region" description="Helical" evidence="1">
    <location>
        <begin position="158"/>
        <end position="177"/>
    </location>
</feature>
<feature type="transmembrane region" description="Helical" evidence="1">
    <location>
        <begin position="42"/>
        <end position="59"/>
    </location>
</feature>
<keyword evidence="1" id="KW-0812">Transmembrane</keyword>
<dbReference type="EMBL" id="FOVK01000002">
    <property type="protein sequence ID" value="SFN55701.1"/>
    <property type="molecule type" value="Genomic_DNA"/>
</dbReference>
<sequence length="429" mass="49285">MKDGGYELLEFILGMLNSSSLLVFGIFVSAAILSIPFTKKNILILSLLCLGINVVQLLFYFDGGLRSAQRVYPFHTHLPNLLFFVFYYKKNVLHSIYAITSAYLCCQLSKWLGILTYALSGELYVEYGFRTIATLLLGLIIIRYFAETLSVILTKSRKTIVIFSILPVSYYLFDYTATVYTDLLYSGSLVILEFMPFVLCVAYLIFSLVYFKEYEEKIEAEHHTHLMHMKRDQFEKEIESMKRSEYAVALLRHDMRHFLTSISSFIDQEEPEKAKEYIKEVMALSDKTARMKFCENEIVNMILSSYESKIREESIQFKHTIELPEKLPFSDVDFTSILSNGLENAIHAVSALPLEERQISLSLKMKEEKLLLSIKNPYINPVELEDGMPSTAVEGHGLGTRSIRHVTEKLRGNCQFLAKDGEFVLRVVL</sequence>
<protein>
    <submittedName>
        <fullName evidence="3">GHKL domain-containing protein</fullName>
    </submittedName>
</protein>
<dbReference type="Gene3D" id="3.30.565.10">
    <property type="entry name" value="Histidine kinase-like ATPase, C-terminal domain"/>
    <property type="match status" value="1"/>
</dbReference>
<feature type="transmembrane region" description="Helical" evidence="1">
    <location>
        <begin position="127"/>
        <end position="146"/>
    </location>
</feature>
<dbReference type="Pfam" id="PF14501">
    <property type="entry name" value="HATPase_c_5"/>
    <property type="match status" value="1"/>
</dbReference>
<dbReference type="GO" id="GO:0042802">
    <property type="term" value="F:identical protein binding"/>
    <property type="evidence" value="ECO:0007669"/>
    <property type="project" value="TreeGrafter"/>
</dbReference>
<dbReference type="Proteomes" id="UP000181899">
    <property type="component" value="Unassembled WGS sequence"/>
</dbReference>
<accession>A0A1I4ZZP7</accession>
<organism evidence="3 4">
    <name type="scientific">Proteiniclasticum ruminis</name>
    <dbReference type="NCBI Taxonomy" id="398199"/>
    <lineage>
        <taxon>Bacteria</taxon>
        <taxon>Bacillati</taxon>
        <taxon>Bacillota</taxon>
        <taxon>Clostridia</taxon>
        <taxon>Eubacteriales</taxon>
        <taxon>Clostridiaceae</taxon>
        <taxon>Proteiniclasticum</taxon>
    </lineage>
</organism>
<keyword evidence="4" id="KW-1185">Reference proteome</keyword>
<dbReference type="InterPro" id="IPR032834">
    <property type="entry name" value="NatK-like_C"/>
</dbReference>
<evidence type="ECO:0000313" key="3">
    <source>
        <dbReference type="EMBL" id="SFN55701.1"/>
    </source>
</evidence>
<feature type="transmembrane region" description="Helical" evidence="1">
    <location>
        <begin position="95"/>
        <end position="115"/>
    </location>
</feature>